<proteinExistence type="predicted"/>
<evidence type="ECO:0000313" key="3">
    <source>
        <dbReference type="Proteomes" id="UP000007148"/>
    </source>
</evidence>
<organism evidence="2 3">
    <name type="scientific">Serendipita indica (strain DSM 11827)</name>
    <name type="common">Root endophyte fungus</name>
    <name type="synonym">Piriformospora indica</name>
    <dbReference type="NCBI Taxonomy" id="1109443"/>
    <lineage>
        <taxon>Eukaryota</taxon>
        <taxon>Fungi</taxon>
        <taxon>Dikarya</taxon>
        <taxon>Basidiomycota</taxon>
        <taxon>Agaricomycotina</taxon>
        <taxon>Agaricomycetes</taxon>
        <taxon>Sebacinales</taxon>
        <taxon>Serendipitaceae</taxon>
        <taxon>Serendipita</taxon>
    </lineage>
</organism>
<name>G4TUD0_SERID</name>
<keyword evidence="3" id="KW-1185">Reference proteome</keyword>
<dbReference type="AlphaFoldDB" id="G4TUD0"/>
<evidence type="ECO:0000313" key="2">
    <source>
        <dbReference type="EMBL" id="CCA74923.1"/>
    </source>
</evidence>
<dbReference type="EMBL" id="CAFZ01000373">
    <property type="protein sequence ID" value="CCA74923.1"/>
    <property type="molecule type" value="Genomic_DNA"/>
</dbReference>
<comment type="caution">
    <text evidence="2">The sequence shown here is derived from an EMBL/GenBank/DDBJ whole genome shotgun (WGS) entry which is preliminary data.</text>
</comment>
<feature type="region of interest" description="Disordered" evidence="1">
    <location>
        <begin position="1"/>
        <end position="30"/>
    </location>
</feature>
<dbReference type="HOGENOM" id="CLU_1402939_0_0_1"/>
<gene>
    <name evidence="2" type="ORF">PIIN_08893</name>
</gene>
<accession>G4TUD0</accession>
<sequence>MKLQVGFDKSSRQSLATTQNVSATTAGRGENPSLPPVNAYFWAQHVKSPISIVSQPILVTLRPQEGQSGLVVVPSSNPSLLEQLGSGRNIGLYIVSQSLWKVKDPTDPIQVREGSLLLCDPRIIHYMPRDLSQLLANLRLNPRAFAPGPAWTTPSEIPPDLEITSVYESSHFRRKIPPYQSLEISPTGSMMDLD</sequence>
<reference evidence="2 3" key="1">
    <citation type="journal article" date="2011" name="PLoS Pathog.">
        <title>Endophytic Life Strategies Decoded by Genome and Transcriptome Analyses of the Mutualistic Root Symbiont Piriformospora indica.</title>
        <authorList>
            <person name="Zuccaro A."/>
            <person name="Lahrmann U."/>
            <person name="Guldener U."/>
            <person name="Langen G."/>
            <person name="Pfiffi S."/>
            <person name="Biedenkopf D."/>
            <person name="Wong P."/>
            <person name="Samans B."/>
            <person name="Grimm C."/>
            <person name="Basiewicz M."/>
            <person name="Murat C."/>
            <person name="Martin F."/>
            <person name="Kogel K.H."/>
        </authorList>
    </citation>
    <scope>NUCLEOTIDE SEQUENCE [LARGE SCALE GENOMIC DNA]</scope>
    <source>
        <strain evidence="2 3">DSM 11827</strain>
    </source>
</reference>
<evidence type="ECO:0000256" key="1">
    <source>
        <dbReference type="SAM" id="MobiDB-lite"/>
    </source>
</evidence>
<protein>
    <submittedName>
        <fullName evidence="2">Uncharacterized protein</fullName>
    </submittedName>
</protein>
<feature type="compositionally biased region" description="Polar residues" evidence="1">
    <location>
        <begin position="12"/>
        <end position="25"/>
    </location>
</feature>
<dbReference type="Proteomes" id="UP000007148">
    <property type="component" value="Unassembled WGS sequence"/>
</dbReference>
<dbReference type="InParanoid" id="G4TUD0"/>